<dbReference type="Gene3D" id="3.30.420.40">
    <property type="match status" value="1"/>
</dbReference>
<dbReference type="PANTHER" id="PTHR43435:SF4">
    <property type="entry name" value="FGGY CARBOHYDRATE KINASE DOMAIN-CONTAINING PROTEIN"/>
    <property type="match status" value="1"/>
</dbReference>
<evidence type="ECO:0000313" key="10">
    <source>
        <dbReference type="Proteomes" id="UP000593892"/>
    </source>
</evidence>
<keyword evidence="5" id="KW-0054">Arabinose catabolism</keyword>
<dbReference type="GO" id="GO:0019150">
    <property type="term" value="F:D-ribulokinase activity"/>
    <property type="evidence" value="ECO:0007669"/>
    <property type="project" value="TreeGrafter"/>
</dbReference>
<sequence>MAIVAGVDFGTQSVRVSLFDSERGRLGAAAAEYPVLRKREDPDYAMQRHTDHMNALAEATRNALAAAGVSGDKVGAIALDTTGSTVIPLGEGLQPLDDYYLWCDHRAKDEAAEITRHARESSLEALNWCGGVYSSEWGFSKLLHWLRHNPEKRGAMVTAMEHCDLVAADLCGITDPAEAPRSICAMGHKWMWNASLGGLPPEEFLTGVDPLLAGVRAKLNGRYETSEVLAGYLSAPWAERLGLAAGIPVPVGAFDAHWDAIGAGIREGDVVNVVGTSTCMMAIAREVGLIPGVCGVVKGSIHPDYYGIEAGLSAVGDIFEAIARRAGATVAELSQGLESYKAGSTGLLRMTWDNGDRTVLVNPELGGVTLGWTLGTTAADELFAAIEGTAFHTRIILERMAGHGVTIHRVINGGGIPQKNAALNRVYANVFNKPVLVPAQEVTSLGSAIFAFMAAGTFATIDEAQAALCPTYHVIEPDPAEAAVYEQLFQCYQKIYFALGQPGSAAVPIGEVLPTLRKLRGKSAGA</sequence>
<dbReference type="EC" id="2.7.1.16" evidence="9"/>
<feature type="domain" description="Carbohydrate kinase FGGY C-terminal" evidence="8">
    <location>
        <begin position="271"/>
        <end position="455"/>
    </location>
</feature>
<dbReference type="InterPro" id="IPR005929">
    <property type="entry name" value="Ribulokinase"/>
</dbReference>
<dbReference type="PIRSF" id="PIRSF000538">
    <property type="entry name" value="GlpK"/>
    <property type="match status" value="1"/>
</dbReference>
<dbReference type="Pfam" id="PF00370">
    <property type="entry name" value="FGGY_N"/>
    <property type="match status" value="1"/>
</dbReference>
<dbReference type="AlphaFoldDB" id="A0A7S7SIZ2"/>
<evidence type="ECO:0000256" key="4">
    <source>
        <dbReference type="ARBA" id="ARBA00022840"/>
    </source>
</evidence>
<evidence type="ECO:0000256" key="2">
    <source>
        <dbReference type="ARBA" id="ARBA00022741"/>
    </source>
</evidence>
<feature type="domain" description="Carbohydrate kinase FGGY N-terminal" evidence="7">
    <location>
        <begin position="4"/>
        <end position="262"/>
    </location>
</feature>
<evidence type="ECO:0000256" key="5">
    <source>
        <dbReference type="ARBA" id="ARBA00022935"/>
    </source>
</evidence>
<name>A0A7S7SIZ2_PALFE</name>
<proteinExistence type="predicted"/>
<keyword evidence="3 9" id="KW-0418">Kinase</keyword>
<keyword evidence="4" id="KW-0067">ATP-binding</keyword>
<dbReference type="GO" id="GO:0019569">
    <property type="term" value="P:L-arabinose catabolic process to D-xylulose 5-phosphate"/>
    <property type="evidence" value="ECO:0007669"/>
    <property type="project" value="InterPro"/>
</dbReference>
<evidence type="ECO:0000256" key="1">
    <source>
        <dbReference type="ARBA" id="ARBA00022679"/>
    </source>
</evidence>
<dbReference type="PANTHER" id="PTHR43435">
    <property type="entry name" value="RIBULOKINASE"/>
    <property type="match status" value="1"/>
</dbReference>
<keyword evidence="6" id="KW-0119">Carbohydrate metabolism</keyword>
<dbReference type="Proteomes" id="UP000593892">
    <property type="component" value="Chromosome"/>
</dbReference>
<evidence type="ECO:0000259" key="7">
    <source>
        <dbReference type="Pfam" id="PF00370"/>
    </source>
</evidence>
<dbReference type="Pfam" id="PF02782">
    <property type="entry name" value="FGGY_C"/>
    <property type="match status" value="1"/>
</dbReference>
<dbReference type="CDD" id="cd07781">
    <property type="entry name" value="ASKHA_NBD_FGGY_L-RBK"/>
    <property type="match status" value="1"/>
</dbReference>
<dbReference type="Gene3D" id="1.20.58.2240">
    <property type="match status" value="1"/>
</dbReference>
<organism evidence="9 10">
    <name type="scientific">Paludibaculum fermentans</name>
    <dbReference type="NCBI Taxonomy" id="1473598"/>
    <lineage>
        <taxon>Bacteria</taxon>
        <taxon>Pseudomonadati</taxon>
        <taxon>Acidobacteriota</taxon>
        <taxon>Terriglobia</taxon>
        <taxon>Bryobacterales</taxon>
        <taxon>Bryobacteraceae</taxon>
        <taxon>Paludibaculum</taxon>
    </lineage>
</organism>
<accession>A0A7S7SIZ2</accession>
<dbReference type="InterPro" id="IPR018484">
    <property type="entry name" value="FGGY_N"/>
</dbReference>
<evidence type="ECO:0000313" key="9">
    <source>
        <dbReference type="EMBL" id="QOY86168.1"/>
    </source>
</evidence>
<reference evidence="9 10" key="1">
    <citation type="submission" date="2020-10" db="EMBL/GenBank/DDBJ databases">
        <title>Complete genome sequence of Paludibaculum fermentans P105T, a facultatively anaerobic acidobacterium capable of dissimilatory Fe(III) reduction.</title>
        <authorList>
            <person name="Dedysh S.N."/>
            <person name="Beletsky A.V."/>
            <person name="Kulichevskaya I.S."/>
            <person name="Mardanov A.V."/>
            <person name="Ravin N.V."/>
        </authorList>
    </citation>
    <scope>NUCLEOTIDE SEQUENCE [LARGE SCALE GENOMIC DNA]</scope>
    <source>
        <strain evidence="9 10">P105</strain>
    </source>
</reference>
<dbReference type="KEGG" id="pfer:IRI77_25605"/>
<keyword evidence="1 9" id="KW-0808">Transferase</keyword>
<evidence type="ECO:0000259" key="8">
    <source>
        <dbReference type="Pfam" id="PF02782"/>
    </source>
</evidence>
<keyword evidence="10" id="KW-1185">Reference proteome</keyword>
<dbReference type="InterPro" id="IPR043129">
    <property type="entry name" value="ATPase_NBD"/>
</dbReference>
<dbReference type="EMBL" id="CP063849">
    <property type="protein sequence ID" value="QOY86168.1"/>
    <property type="molecule type" value="Genomic_DNA"/>
</dbReference>
<protein>
    <submittedName>
        <fullName evidence="9">Ribulokinase</fullName>
        <ecNumber evidence="9">2.7.1.16</ecNumber>
    </submittedName>
</protein>
<dbReference type="SUPFAM" id="SSF53067">
    <property type="entry name" value="Actin-like ATPase domain"/>
    <property type="match status" value="2"/>
</dbReference>
<keyword evidence="2" id="KW-0547">Nucleotide-binding</keyword>
<dbReference type="GO" id="GO:0005737">
    <property type="term" value="C:cytoplasm"/>
    <property type="evidence" value="ECO:0007669"/>
    <property type="project" value="TreeGrafter"/>
</dbReference>
<dbReference type="GO" id="GO:0008741">
    <property type="term" value="F:ribulokinase activity"/>
    <property type="evidence" value="ECO:0007669"/>
    <property type="project" value="UniProtKB-EC"/>
</dbReference>
<gene>
    <name evidence="9" type="ORF">IRI77_25605</name>
</gene>
<dbReference type="InterPro" id="IPR000577">
    <property type="entry name" value="Carb_kinase_FGGY"/>
</dbReference>
<dbReference type="InterPro" id="IPR018485">
    <property type="entry name" value="FGGY_C"/>
</dbReference>
<evidence type="ECO:0000256" key="6">
    <source>
        <dbReference type="ARBA" id="ARBA00023277"/>
    </source>
</evidence>
<dbReference type="GO" id="GO:0005524">
    <property type="term" value="F:ATP binding"/>
    <property type="evidence" value="ECO:0007669"/>
    <property type="project" value="UniProtKB-KW"/>
</dbReference>
<dbReference type="RefSeq" id="WP_194447837.1">
    <property type="nucleotide sequence ID" value="NZ_CP063849.1"/>
</dbReference>
<dbReference type="NCBIfam" id="NF003154">
    <property type="entry name" value="PRK04123.1"/>
    <property type="match status" value="1"/>
</dbReference>
<evidence type="ECO:0000256" key="3">
    <source>
        <dbReference type="ARBA" id="ARBA00022777"/>
    </source>
</evidence>